<accession>W2GR16</accession>
<protein>
    <submittedName>
        <fullName evidence="2">Uncharacterized protein</fullName>
    </submittedName>
</protein>
<organism evidence="2">
    <name type="scientific">Phytophthora nicotianae</name>
    <name type="common">Potato buckeye rot agent</name>
    <name type="synonym">Phytophthora parasitica</name>
    <dbReference type="NCBI Taxonomy" id="4792"/>
    <lineage>
        <taxon>Eukaryota</taxon>
        <taxon>Sar</taxon>
        <taxon>Stramenopiles</taxon>
        <taxon>Oomycota</taxon>
        <taxon>Peronosporomycetes</taxon>
        <taxon>Peronosporales</taxon>
        <taxon>Peronosporaceae</taxon>
        <taxon>Phytophthora</taxon>
    </lineage>
</organism>
<dbReference type="Proteomes" id="UP000053236">
    <property type="component" value="Unassembled WGS sequence"/>
</dbReference>
<sequence length="58" mass="6491">MDKDASLPNVRRVRQLAGATSLIKSEHGVEIFGDNANLDPRKHGRVLTAPHQRSRDMQ</sequence>
<evidence type="ECO:0000313" key="2">
    <source>
        <dbReference type="EMBL" id="ETK84741.1"/>
    </source>
</evidence>
<proteinExistence type="predicted"/>
<name>W2GR16_PHYNI</name>
<reference evidence="2" key="1">
    <citation type="submission" date="2013-11" db="EMBL/GenBank/DDBJ databases">
        <title>The Genome Sequence of Phytophthora parasitica CJ02B3.</title>
        <authorList>
            <consortium name="The Broad Institute Genomics Platform"/>
            <person name="Russ C."/>
            <person name="Tyler B."/>
            <person name="Panabieres F."/>
            <person name="Shan W."/>
            <person name="Tripathy S."/>
            <person name="Grunwald N."/>
            <person name="Machado M."/>
            <person name="Johnson C.S."/>
            <person name="Arredondo F."/>
            <person name="Hong C."/>
            <person name="Coffey M."/>
            <person name="Young S.K."/>
            <person name="Zeng Q."/>
            <person name="Gargeya S."/>
            <person name="Fitzgerald M."/>
            <person name="Abouelleil A."/>
            <person name="Alvarado L."/>
            <person name="Chapman S.B."/>
            <person name="Gainer-Dewar J."/>
            <person name="Goldberg J."/>
            <person name="Griggs A."/>
            <person name="Gujja S."/>
            <person name="Hansen M."/>
            <person name="Howarth C."/>
            <person name="Imamovic A."/>
            <person name="Ireland A."/>
            <person name="Larimer J."/>
            <person name="McCowan C."/>
            <person name="Murphy C."/>
            <person name="Pearson M."/>
            <person name="Poon T.W."/>
            <person name="Priest M."/>
            <person name="Roberts A."/>
            <person name="Saif S."/>
            <person name="Shea T."/>
            <person name="Sykes S."/>
            <person name="Wortman J."/>
            <person name="Nusbaum C."/>
            <person name="Birren B."/>
        </authorList>
    </citation>
    <scope>NUCLEOTIDE SEQUENCE [LARGE SCALE GENOMIC DNA]</scope>
    <source>
        <strain evidence="2">CJ02B3</strain>
    </source>
</reference>
<dbReference type="EMBL" id="KI686717">
    <property type="protein sequence ID" value="ETK84741.1"/>
    <property type="molecule type" value="Genomic_DNA"/>
</dbReference>
<evidence type="ECO:0000256" key="1">
    <source>
        <dbReference type="SAM" id="MobiDB-lite"/>
    </source>
</evidence>
<gene>
    <name evidence="2" type="ORF">L915_10326</name>
</gene>
<feature type="region of interest" description="Disordered" evidence="1">
    <location>
        <begin position="33"/>
        <end position="58"/>
    </location>
</feature>
<dbReference type="AlphaFoldDB" id="W2GR16"/>